<gene>
    <name evidence="3" type="ORF">FDK13_25080</name>
</gene>
<evidence type="ECO:0000256" key="1">
    <source>
        <dbReference type="SAM" id="SignalP"/>
    </source>
</evidence>
<proteinExistence type="predicted"/>
<protein>
    <submittedName>
        <fullName evidence="3">CHRD domain-containing protein</fullName>
    </submittedName>
</protein>
<feature type="chain" id="PRO_5020532271" evidence="1">
    <location>
        <begin position="19"/>
        <end position="155"/>
    </location>
</feature>
<comment type="caution">
    <text evidence="3">The sequence shown here is derived from an EMBL/GenBank/DDBJ whole genome shotgun (WGS) entry which is preliminary data.</text>
</comment>
<dbReference type="SMART" id="SM00754">
    <property type="entry name" value="CHRD"/>
    <property type="match status" value="1"/>
</dbReference>
<dbReference type="RefSeq" id="WP_137342766.1">
    <property type="nucleotide sequence ID" value="NZ_BSQH01000019.1"/>
</dbReference>
<dbReference type="Proteomes" id="UP000304900">
    <property type="component" value="Unassembled WGS sequence"/>
</dbReference>
<organism evidence="3 4">
    <name type="scientific">Dyadobacter frigoris</name>
    <dbReference type="NCBI Taxonomy" id="2576211"/>
    <lineage>
        <taxon>Bacteria</taxon>
        <taxon>Pseudomonadati</taxon>
        <taxon>Bacteroidota</taxon>
        <taxon>Cytophagia</taxon>
        <taxon>Cytophagales</taxon>
        <taxon>Spirosomataceae</taxon>
        <taxon>Dyadobacter</taxon>
    </lineage>
</organism>
<evidence type="ECO:0000313" key="3">
    <source>
        <dbReference type="EMBL" id="TKT88912.1"/>
    </source>
</evidence>
<dbReference type="InterPro" id="IPR010895">
    <property type="entry name" value="CHRD"/>
</dbReference>
<feature type="domain" description="CHRD" evidence="2">
    <location>
        <begin position="33"/>
        <end position="153"/>
    </location>
</feature>
<dbReference type="PROSITE" id="PS51257">
    <property type="entry name" value="PROKAR_LIPOPROTEIN"/>
    <property type="match status" value="1"/>
</dbReference>
<reference evidence="3 4" key="1">
    <citation type="submission" date="2019-05" db="EMBL/GenBank/DDBJ databases">
        <title>Dyadobacter AR-3-8 sp. nov., isolated from arctic soil.</title>
        <authorList>
            <person name="Chaudhary D.K."/>
        </authorList>
    </citation>
    <scope>NUCLEOTIDE SEQUENCE [LARGE SCALE GENOMIC DNA]</scope>
    <source>
        <strain evidence="3 4">AR-3-8</strain>
    </source>
</reference>
<dbReference type="Pfam" id="PF07452">
    <property type="entry name" value="CHRD"/>
    <property type="match status" value="1"/>
</dbReference>
<name>A0A4U6CW49_9BACT</name>
<sequence length="155" mass="16641">MKKPMKRFLLLMTGVAMLGLVSSCKEKGPQEDDVVKFHATINSQPAIPKSSSTAQGTGVFEYNKVSRELKYNISYQNVTPTAITINAANPSWQIGGVVYTLPVGSAAGQVSGSVTNVSIGDQTSLILGAMYVNITSKTYPYGEIRGQITIDQVTY</sequence>
<evidence type="ECO:0000313" key="4">
    <source>
        <dbReference type="Proteomes" id="UP000304900"/>
    </source>
</evidence>
<feature type="signal peptide" evidence="1">
    <location>
        <begin position="1"/>
        <end position="18"/>
    </location>
</feature>
<evidence type="ECO:0000259" key="2">
    <source>
        <dbReference type="PROSITE" id="PS50933"/>
    </source>
</evidence>
<dbReference type="OrthoDB" id="571052at2"/>
<dbReference type="EMBL" id="SZVO01000013">
    <property type="protein sequence ID" value="TKT88912.1"/>
    <property type="molecule type" value="Genomic_DNA"/>
</dbReference>
<accession>A0A4U6CW49</accession>
<dbReference type="PROSITE" id="PS50933">
    <property type="entry name" value="CHRD"/>
    <property type="match status" value="1"/>
</dbReference>
<keyword evidence="1" id="KW-0732">Signal</keyword>
<keyword evidence="4" id="KW-1185">Reference proteome</keyword>
<dbReference type="AlphaFoldDB" id="A0A4U6CW49"/>